<evidence type="ECO:0000259" key="10">
    <source>
        <dbReference type="Pfam" id="PF02687"/>
    </source>
</evidence>
<dbReference type="InterPro" id="IPR003838">
    <property type="entry name" value="ABC3_permease_C"/>
</dbReference>
<evidence type="ECO:0000313" key="12">
    <source>
        <dbReference type="EMBL" id="RKQ33378.1"/>
    </source>
</evidence>
<keyword evidence="13" id="KW-1185">Reference proteome</keyword>
<gene>
    <name evidence="12" type="ORF">C1C97_011655</name>
</gene>
<dbReference type="AlphaFoldDB" id="A0A495A4X7"/>
<keyword evidence="6 9" id="KW-0472">Membrane</keyword>
<accession>A0A495A4X7</accession>
<sequence length="374" mass="38812">MFLSLRDITFAKGRFALLATVVALITLLLVLLTGLTNGLGHQNTSALERLDAQRIVLSAPPADSGSASFTTSQIDQEQLDAWRDEVEEDSVERLGITQTSARSGAGSQDGEKSSSRADSTAAAGIALEPGSHLNSGLKASSGNTHPDKGQVVLSETLAEDMHASVDDTVSMGGTPLKVAGVVADEYYSHVPVAWMSIEDFPAVAHTTSDEKATALALTTQDYPQELTGDTETVAMKTREAFSALPAYRSERGSLLMMQGFLYGISALVVVSFLTVWTIQRTRDIAVLRALGASRGYVVLDSLVQAAVVLALGVLVGGGLGLLGGMLAGSAVPFQLGAASVGIPVAGVFVLGLLGSLLAVRRVSTVDPMIALGGN</sequence>
<evidence type="ECO:0000256" key="2">
    <source>
        <dbReference type="ARBA" id="ARBA00022448"/>
    </source>
</evidence>
<keyword evidence="5 9" id="KW-1133">Transmembrane helix</keyword>
<evidence type="ECO:0000256" key="7">
    <source>
        <dbReference type="ARBA" id="ARBA00038076"/>
    </source>
</evidence>
<protein>
    <submittedName>
        <fullName evidence="12">ABC transporter permease</fullName>
    </submittedName>
</protein>
<dbReference type="PANTHER" id="PTHR43738:SF1">
    <property type="entry name" value="HEMIN TRANSPORT SYSTEM PERMEASE PROTEIN HRTB-RELATED"/>
    <property type="match status" value="1"/>
</dbReference>
<feature type="compositionally biased region" description="Polar residues" evidence="8">
    <location>
        <begin position="96"/>
        <end position="106"/>
    </location>
</feature>
<evidence type="ECO:0000256" key="9">
    <source>
        <dbReference type="SAM" id="Phobius"/>
    </source>
</evidence>
<evidence type="ECO:0000256" key="3">
    <source>
        <dbReference type="ARBA" id="ARBA00022475"/>
    </source>
</evidence>
<reference evidence="12 13" key="1">
    <citation type="submission" date="2018-10" db="EMBL/GenBank/DDBJ databases">
        <title>Kocuria tytouropygialis sp. nov., isolated from the uropygial gland of an American barn owl (Tyto furcata).</title>
        <authorList>
            <person name="Braun M.S."/>
            <person name="Wang E."/>
            <person name="Zimmermann S."/>
            <person name="Wagner H."/>
            <person name="Wink M."/>
        </authorList>
    </citation>
    <scope>NUCLEOTIDE SEQUENCE [LARGE SCALE GENOMIC DNA]</scope>
    <source>
        <strain evidence="12 13">442</strain>
    </source>
</reference>
<evidence type="ECO:0000256" key="1">
    <source>
        <dbReference type="ARBA" id="ARBA00004651"/>
    </source>
</evidence>
<dbReference type="Pfam" id="PF12704">
    <property type="entry name" value="MacB_PCD"/>
    <property type="match status" value="1"/>
</dbReference>
<dbReference type="Proteomes" id="UP000249516">
    <property type="component" value="Unassembled WGS sequence"/>
</dbReference>
<evidence type="ECO:0000313" key="13">
    <source>
        <dbReference type="Proteomes" id="UP000249516"/>
    </source>
</evidence>
<dbReference type="OrthoDB" id="5242186at2"/>
<feature type="transmembrane region" description="Helical" evidence="9">
    <location>
        <begin position="335"/>
        <end position="359"/>
    </location>
</feature>
<dbReference type="EMBL" id="PNJG02000005">
    <property type="protein sequence ID" value="RKQ33378.1"/>
    <property type="molecule type" value="Genomic_DNA"/>
</dbReference>
<dbReference type="PANTHER" id="PTHR43738">
    <property type="entry name" value="ABC TRANSPORTER, MEMBRANE PROTEIN"/>
    <property type="match status" value="1"/>
</dbReference>
<keyword evidence="2" id="KW-0813">Transport</keyword>
<name>A0A495A4X7_9MICC</name>
<organism evidence="12 13">
    <name type="scientific">Kocuria tytonis</name>
    <dbReference type="NCBI Taxonomy" id="2054280"/>
    <lineage>
        <taxon>Bacteria</taxon>
        <taxon>Bacillati</taxon>
        <taxon>Actinomycetota</taxon>
        <taxon>Actinomycetes</taxon>
        <taxon>Micrococcales</taxon>
        <taxon>Micrococcaceae</taxon>
        <taxon>Kocuria</taxon>
    </lineage>
</organism>
<feature type="region of interest" description="Disordered" evidence="8">
    <location>
        <begin position="83"/>
        <end position="121"/>
    </location>
</feature>
<feature type="domain" description="ABC3 transporter permease C-terminal" evidence="10">
    <location>
        <begin position="260"/>
        <end position="367"/>
    </location>
</feature>
<evidence type="ECO:0000256" key="6">
    <source>
        <dbReference type="ARBA" id="ARBA00023136"/>
    </source>
</evidence>
<feature type="transmembrane region" description="Helical" evidence="9">
    <location>
        <begin position="297"/>
        <end position="323"/>
    </location>
</feature>
<dbReference type="InterPro" id="IPR025857">
    <property type="entry name" value="MacB_PCD"/>
</dbReference>
<dbReference type="GO" id="GO:0005886">
    <property type="term" value="C:plasma membrane"/>
    <property type="evidence" value="ECO:0007669"/>
    <property type="project" value="UniProtKB-SubCell"/>
</dbReference>
<feature type="transmembrane region" description="Helical" evidence="9">
    <location>
        <begin position="255"/>
        <end position="276"/>
    </location>
</feature>
<evidence type="ECO:0000256" key="5">
    <source>
        <dbReference type="ARBA" id="ARBA00022989"/>
    </source>
</evidence>
<dbReference type="Pfam" id="PF02687">
    <property type="entry name" value="FtsX"/>
    <property type="match status" value="1"/>
</dbReference>
<keyword evidence="3" id="KW-1003">Cell membrane</keyword>
<evidence type="ECO:0000256" key="4">
    <source>
        <dbReference type="ARBA" id="ARBA00022692"/>
    </source>
</evidence>
<evidence type="ECO:0000256" key="8">
    <source>
        <dbReference type="SAM" id="MobiDB-lite"/>
    </source>
</evidence>
<comment type="caution">
    <text evidence="12">The sequence shown here is derived from an EMBL/GenBank/DDBJ whole genome shotgun (WGS) entry which is preliminary data.</text>
</comment>
<comment type="similarity">
    <text evidence="7">Belongs to the ABC-4 integral membrane protein family.</text>
</comment>
<evidence type="ECO:0000259" key="11">
    <source>
        <dbReference type="Pfam" id="PF12704"/>
    </source>
</evidence>
<keyword evidence="4 9" id="KW-0812">Transmembrane</keyword>
<dbReference type="InterPro" id="IPR051125">
    <property type="entry name" value="ABC-4/HrtB_transporter"/>
</dbReference>
<feature type="domain" description="MacB-like periplasmic core" evidence="11">
    <location>
        <begin position="17"/>
        <end position="204"/>
    </location>
</feature>
<comment type="subcellular location">
    <subcellularLocation>
        <location evidence="1">Cell membrane</location>
        <topology evidence="1">Multi-pass membrane protein</topology>
    </subcellularLocation>
</comment>
<dbReference type="RefSeq" id="WP_121031988.1">
    <property type="nucleotide sequence ID" value="NZ_PNJG02000005.1"/>
</dbReference>
<proteinExistence type="inferred from homology"/>